<accession>A0AAW9DWM7</accession>
<dbReference type="EMBL" id="JAWXYB010000018">
    <property type="protein sequence ID" value="MDX5932658.1"/>
    <property type="molecule type" value="Genomic_DNA"/>
</dbReference>
<dbReference type="PROSITE" id="PS51257">
    <property type="entry name" value="PROKAR_LIPOPROTEIN"/>
    <property type="match status" value="1"/>
</dbReference>
<dbReference type="Proteomes" id="UP001279553">
    <property type="component" value="Unassembled WGS sequence"/>
</dbReference>
<dbReference type="RefSeq" id="WP_319615512.1">
    <property type="nucleotide sequence ID" value="NZ_JAWXYB010000018.1"/>
</dbReference>
<proteinExistence type="predicted"/>
<evidence type="ECO:0000256" key="1">
    <source>
        <dbReference type="SAM" id="SignalP"/>
    </source>
</evidence>
<evidence type="ECO:0000313" key="3">
    <source>
        <dbReference type="Proteomes" id="UP001279553"/>
    </source>
</evidence>
<gene>
    <name evidence="2" type="ORF">SIL87_18050</name>
</gene>
<feature type="signal peptide" evidence="1">
    <location>
        <begin position="1"/>
        <end position="28"/>
    </location>
</feature>
<reference evidence="2 3" key="1">
    <citation type="submission" date="2023-11" db="EMBL/GenBank/DDBJ databases">
        <title>MicrobeMod: A computational toolkit for identifying prokaryotic methylation and restriction-modification with nanopore sequencing.</title>
        <authorList>
            <person name="Crits-Christoph A."/>
            <person name="Kang S.C."/>
            <person name="Lee H."/>
            <person name="Ostrov N."/>
        </authorList>
    </citation>
    <scope>NUCLEOTIDE SEQUENCE [LARGE SCALE GENOMIC DNA]</scope>
    <source>
        <strain evidence="2 3">DSMZ 700</strain>
    </source>
</reference>
<dbReference type="AlphaFoldDB" id="A0AAW9DWM7"/>
<comment type="caution">
    <text evidence="2">The sequence shown here is derived from an EMBL/GenBank/DDBJ whole genome shotgun (WGS) entry which is preliminary data.</text>
</comment>
<protein>
    <recommendedName>
        <fullName evidence="4">Lipoprotein</fullName>
    </recommendedName>
</protein>
<evidence type="ECO:0008006" key="4">
    <source>
        <dbReference type="Google" id="ProtNLM"/>
    </source>
</evidence>
<keyword evidence="1" id="KW-0732">Signal</keyword>
<organism evidence="2 3">
    <name type="scientific">Acidiphilium acidophilum</name>
    <name type="common">Thiobacillus acidophilus</name>
    <dbReference type="NCBI Taxonomy" id="76588"/>
    <lineage>
        <taxon>Bacteria</taxon>
        <taxon>Pseudomonadati</taxon>
        <taxon>Pseudomonadota</taxon>
        <taxon>Alphaproteobacteria</taxon>
        <taxon>Acetobacterales</taxon>
        <taxon>Acidocellaceae</taxon>
        <taxon>Acidiphilium</taxon>
    </lineage>
</organism>
<name>A0AAW9DWM7_ACIAO</name>
<keyword evidence="3" id="KW-1185">Reference proteome</keyword>
<feature type="chain" id="PRO_5043903223" description="Lipoprotein" evidence="1">
    <location>
        <begin position="29"/>
        <end position="176"/>
    </location>
</feature>
<sequence length="176" mass="18472">MTGGARSVRGLAGASLCLAMGLGLSGCASIGAISGAVAGASTGAATANPLAGYATAVAVNAAVSTAQKRIARARDHKEQTRVAEAAGSLGPGQTASWNVKYIIPFFANHHGTVRVLRTIDTPLAQCRQILFTLQTGHAPHVHRTPYTTDICRDPQGWRWALAEPAVGRWQYFQHIE</sequence>
<evidence type="ECO:0000313" key="2">
    <source>
        <dbReference type="EMBL" id="MDX5932658.1"/>
    </source>
</evidence>